<dbReference type="Gene3D" id="2.60.120.650">
    <property type="entry name" value="Cupin"/>
    <property type="match status" value="1"/>
</dbReference>
<proteinExistence type="predicted"/>
<dbReference type="Proteomes" id="UP001498398">
    <property type="component" value="Unassembled WGS sequence"/>
</dbReference>
<dbReference type="SUPFAM" id="SSF51197">
    <property type="entry name" value="Clavaminate synthase-like"/>
    <property type="match status" value="1"/>
</dbReference>
<evidence type="ECO:0000313" key="1">
    <source>
        <dbReference type="EMBL" id="KAK7436565.1"/>
    </source>
</evidence>
<protein>
    <recommendedName>
        <fullName evidence="3">JmjC domain-containing protein</fullName>
    </recommendedName>
</protein>
<comment type="caution">
    <text evidence="1">The sequence shown here is derived from an EMBL/GenBank/DDBJ whole genome shotgun (WGS) entry which is preliminary data.</text>
</comment>
<gene>
    <name evidence="1" type="ORF">VKT23_019119</name>
</gene>
<accession>A0ABR1IML1</accession>
<evidence type="ECO:0008006" key="3">
    <source>
        <dbReference type="Google" id="ProtNLM"/>
    </source>
</evidence>
<evidence type="ECO:0000313" key="2">
    <source>
        <dbReference type="Proteomes" id="UP001498398"/>
    </source>
</evidence>
<dbReference type="EMBL" id="JBANRG010000093">
    <property type="protein sequence ID" value="KAK7436565.1"/>
    <property type="molecule type" value="Genomic_DNA"/>
</dbReference>
<name>A0ABR1IML1_9AGAR</name>
<reference evidence="1 2" key="1">
    <citation type="submission" date="2024-01" db="EMBL/GenBank/DDBJ databases">
        <title>A draft genome for the cacao thread blight pathogen Marasmiellus scandens.</title>
        <authorList>
            <person name="Baruah I.K."/>
            <person name="Leung J."/>
            <person name="Bukari Y."/>
            <person name="Amoako-Attah I."/>
            <person name="Meinhardt L.W."/>
            <person name="Bailey B.A."/>
            <person name="Cohen S.P."/>
        </authorList>
    </citation>
    <scope>NUCLEOTIDE SEQUENCE [LARGE SCALE GENOMIC DNA]</scope>
    <source>
        <strain evidence="1 2">GH-19</strain>
    </source>
</reference>
<sequence>MSPPQAFVRLADVVDFIRNRDGGTRYYSIIQPKENENQADWIARVGLTALFQGSQLSDREWLVLNTSRQALSNHIHNPKRKERGRPWGENPAKRQRNVDIHLPCVDLTEGVKGRYLPEESRVVEWRGDRGTVVKTCAPTIVVDGKNILQEEETYIEQIANTYGFAQGTGEHIIFLHPESPGLHDAIRFHLAQNRLVLVSRGEEWVPQPVTNQDLSCVLKMQRVRPDRSIQAHSMRSKSSYNEMPEETIPMDIETFVARMEDLNDSLFILDVFINPSGGIPAEYTSLDDLELGLTETAHSMPGDDRLVDKAWALAHHPGTFTPWHHDCDGKVTAIVPRLGAKLWSAFIPSRALLPRLGAKLWSAFIPSRALLPSEVANVIVRLCEQKLVLPEPHEGTVVTALLKEGDMLFQPAGLVHQVVTPIPSYFHGSSFWMYESLHLTRFSRLIDANHGLTTTNVDHQDISTFASMVRLALSFPTASDLKFYKRPIVSLYDMIVNKEMYIASHLTQNHTSHCQDEQDLVQARNKLISEMDDVPHLSQAIKILEKVLSMNFGMVINRNKAKTYLHKTGGEWFMPGESAEIDFKALCGSNSTNKGRRKKLW</sequence>
<organism evidence="1 2">
    <name type="scientific">Marasmiellus scandens</name>
    <dbReference type="NCBI Taxonomy" id="2682957"/>
    <lineage>
        <taxon>Eukaryota</taxon>
        <taxon>Fungi</taxon>
        <taxon>Dikarya</taxon>
        <taxon>Basidiomycota</taxon>
        <taxon>Agaricomycotina</taxon>
        <taxon>Agaricomycetes</taxon>
        <taxon>Agaricomycetidae</taxon>
        <taxon>Agaricales</taxon>
        <taxon>Marasmiineae</taxon>
        <taxon>Omphalotaceae</taxon>
        <taxon>Marasmiellus</taxon>
    </lineage>
</organism>
<keyword evidence="2" id="KW-1185">Reference proteome</keyword>